<dbReference type="Pfam" id="PF13499">
    <property type="entry name" value="EF-hand_7"/>
    <property type="match status" value="1"/>
</dbReference>
<dbReference type="SUPFAM" id="SSF47473">
    <property type="entry name" value="EF-hand"/>
    <property type="match status" value="1"/>
</dbReference>
<dbReference type="EMBL" id="BSXT01000348">
    <property type="protein sequence ID" value="GMF25165.1"/>
    <property type="molecule type" value="Genomic_DNA"/>
</dbReference>
<organism evidence="3 4">
    <name type="scientific">Phytophthora fragariaefolia</name>
    <dbReference type="NCBI Taxonomy" id="1490495"/>
    <lineage>
        <taxon>Eukaryota</taxon>
        <taxon>Sar</taxon>
        <taxon>Stramenopiles</taxon>
        <taxon>Oomycota</taxon>
        <taxon>Peronosporomycetes</taxon>
        <taxon>Peronosporales</taxon>
        <taxon>Peronosporaceae</taxon>
        <taxon>Phytophthora</taxon>
    </lineage>
</organism>
<evidence type="ECO:0000313" key="4">
    <source>
        <dbReference type="Proteomes" id="UP001165121"/>
    </source>
</evidence>
<sequence length="178" mass="19707">MTHNHSITSNSAGIFTQPLPLKEIVNDHKCVSLTHLLGSNQVPVGTSRNTMGTKHSTHRLHSHGHRDSHPDSSQHSTGESCASPRDDKARTHASCGPTESTKAFNGVRSTFKEYDKEGRGYIVYDDLPAIYKELGVSFTEDEINQVFEESDMKENGKLSFKELLISLAIGFLLHVRSC</sequence>
<evidence type="ECO:0000313" key="3">
    <source>
        <dbReference type="EMBL" id="GMF25165.1"/>
    </source>
</evidence>
<feature type="region of interest" description="Disordered" evidence="1">
    <location>
        <begin position="41"/>
        <end position="99"/>
    </location>
</feature>
<dbReference type="Gene3D" id="1.10.238.10">
    <property type="entry name" value="EF-hand"/>
    <property type="match status" value="1"/>
</dbReference>
<dbReference type="AlphaFoldDB" id="A0A9W6U4F1"/>
<dbReference type="CDD" id="cd00051">
    <property type="entry name" value="EFh"/>
    <property type="match status" value="1"/>
</dbReference>
<protein>
    <submittedName>
        <fullName evidence="3">Unnamed protein product</fullName>
    </submittedName>
</protein>
<dbReference type="GO" id="GO:0005509">
    <property type="term" value="F:calcium ion binding"/>
    <property type="evidence" value="ECO:0007669"/>
    <property type="project" value="InterPro"/>
</dbReference>
<feature type="domain" description="EF-hand" evidence="2">
    <location>
        <begin position="138"/>
        <end position="173"/>
    </location>
</feature>
<evidence type="ECO:0000256" key="1">
    <source>
        <dbReference type="SAM" id="MobiDB-lite"/>
    </source>
</evidence>
<dbReference type="InterPro" id="IPR002048">
    <property type="entry name" value="EF_hand_dom"/>
</dbReference>
<comment type="caution">
    <text evidence="3">The sequence shown here is derived from an EMBL/GenBank/DDBJ whole genome shotgun (WGS) entry which is preliminary data.</text>
</comment>
<evidence type="ECO:0000259" key="2">
    <source>
        <dbReference type="PROSITE" id="PS50222"/>
    </source>
</evidence>
<proteinExistence type="predicted"/>
<feature type="compositionally biased region" description="Basic residues" evidence="1">
    <location>
        <begin position="55"/>
        <end position="64"/>
    </location>
</feature>
<dbReference type="OrthoDB" id="26525at2759"/>
<keyword evidence="4" id="KW-1185">Reference proteome</keyword>
<dbReference type="PROSITE" id="PS50222">
    <property type="entry name" value="EF_HAND_2"/>
    <property type="match status" value="1"/>
</dbReference>
<feature type="compositionally biased region" description="Polar residues" evidence="1">
    <location>
        <begin position="41"/>
        <end position="54"/>
    </location>
</feature>
<dbReference type="Proteomes" id="UP001165121">
    <property type="component" value="Unassembled WGS sequence"/>
</dbReference>
<gene>
    <name evidence="3" type="ORF">Pfra01_000444000</name>
</gene>
<name>A0A9W6U4F1_9STRA</name>
<accession>A0A9W6U4F1</accession>
<reference evidence="3" key="1">
    <citation type="submission" date="2023-04" db="EMBL/GenBank/DDBJ databases">
        <title>Phytophthora fragariaefolia NBRC 109709.</title>
        <authorList>
            <person name="Ichikawa N."/>
            <person name="Sato H."/>
            <person name="Tonouchi N."/>
        </authorList>
    </citation>
    <scope>NUCLEOTIDE SEQUENCE</scope>
    <source>
        <strain evidence="3">NBRC 109709</strain>
    </source>
</reference>
<dbReference type="InterPro" id="IPR011992">
    <property type="entry name" value="EF-hand-dom_pair"/>
</dbReference>